<feature type="compositionally biased region" description="Low complexity" evidence="1">
    <location>
        <begin position="303"/>
        <end position="320"/>
    </location>
</feature>
<sequence>MDEDDRADDAARDHDGHGSLKSTRRDRFKGALARTKSKFKKAGDRLQEKDSSNNDNVDDFLAAGRPSLSGHPSNTIPPDSSHNPHDTSIPSITPTGDSASPRPSTSDSSSFQFARQSPRKIVVPRIDVSTSPRYPSAQPISSAETTTPYSGGGESNSFLQADYKTRSMSSSSLAKGKRRGRGLSVTFIEAPPTVIGIGGDDAPAPTVEISKARARARSVSPMSSRTQPVKATSPTSRDLDMSSNGPRPNPAPPFAIPGGASRQSPPDILRPRALHRIQTGLEPNNAIGMSDLDKEFAMTLKMESPASSTASPASPEIIAPKPYRPIQPPPVMEDPGAPSVGHGLEEAAVVGSRTEDTAPSQRFYSGRERVGHHHHGSTPNSATSASESQGKRWG</sequence>
<evidence type="ECO:0000256" key="1">
    <source>
        <dbReference type="SAM" id="MobiDB-lite"/>
    </source>
</evidence>
<feature type="compositionally biased region" description="Polar residues" evidence="1">
    <location>
        <begin position="220"/>
        <end position="244"/>
    </location>
</feature>
<feature type="compositionally biased region" description="Basic and acidic residues" evidence="1">
    <location>
        <begin position="41"/>
        <end position="52"/>
    </location>
</feature>
<name>A0A0D1Y533_EXOME</name>
<dbReference type="HOGENOM" id="CLU_721678_0_0_1"/>
<dbReference type="Proteomes" id="UP000054302">
    <property type="component" value="Unassembled WGS sequence"/>
</dbReference>
<proteinExistence type="predicted"/>
<feature type="region of interest" description="Disordered" evidence="1">
    <location>
        <begin position="196"/>
        <end position="290"/>
    </location>
</feature>
<dbReference type="OMA" id="WTSGHES"/>
<dbReference type="AlphaFoldDB" id="A0A0D1Y533"/>
<evidence type="ECO:0000313" key="2">
    <source>
        <dbReference type="EMBL" id="KIV95801.1"/>
    </source>
</evidence>
<feature type="region of interest" description="Disordered" evidence="1">
    <location>
        <begin position="1"/>
        <end position="181"/>
    </location>
</feature>
<dbReference type="STRING" id="212818.A0A0D1Y533"/>
<organism evidence="2 3">
    <name type="scientific">Exophiala mesophila</name>
    <name type="common">Black yeast-like fungus</name>
    <dbReference type="NCBI Taxonomy" id="212818"/>
    <lineage>
        <taxon>Eukaryota</taxon>
        <taxon>Fungi</taxon>
        <taxon>Dikarya</taxon>
        <taxon>Ascomycota</taxon>
        <taxon>Pezizomycotina</taxon>
        <taxon>Eurotiomycetes</taxon>
        <taxon>Chaetothyriomycetidae</taxon>
        <taxon>Chaetothyriales</taxon>
        <taxon>Herpotrichiellaceae</taxon>
        <taxon>Exophiala</taxon>
    </lineage>
</organism>
<feature type="compositionally biased region" description="Basic and acidic residues" evidence="1">
    <location>
        <begin position="8"/>
        <end position="29"/>
    </location>
</feature>
<feature type="compositionally biased region" description="Pro residues" evidence="1">
    <location>
        <begin position="322"/>
        <end position="332"/>
    </location>
</feature>
<protein>
    <submittedName>
        <fullName evidence="2">Uncharacterized protein</fullName>
    </submittedName>
</protein>
<reference evidence="2 3" key="1">
    <citation type="submission" date="2015-01" db="EMBL/GenBank/DDBJ databases">
        <title>The Genome Sequence of Exophiala mesophila CBS40295.</title>
        <authorList>
            <consortium name="The Broad Institute Genomics Platform"/>
            <person name="Cuomo C."/>
            <person name="de Hoog S."/>
            <person name="Gorbushina A."/>
            <person name="Stielow B."/>
            <person name="Teixiera M."/>
            <person name="Abouelleil A."/>
            <person name="Chapman S.B."/>
            <person name="Priest M."/>
            <person name="Young S.K."/>
            <person name="Wortman J."/>
            <person name="Nusbaum C."/>
            <person name="Birren B."/>
        </authorList>
    </citation>
    <scope>NUCLEOTIDE SEQUENCE [LARGE SCALE GENOMIC DNA]</scope>
    <source>
        <strain evidence="2 3">CBS 40295</strain>
    </source>
</reference>
<gene>
    <name evidence="2" type="ORF">PV10_03411</name>
</gene>
<feature type="compositionally biased region" description="Low complexity" evidence="1">
    <location>
        <begin position="97"/>
        <end position="115"/>
    </location>
</feature>
<keyword evidence="3" id="KW-1185">Reference proteome</keyword>
<dbReference type="EMBL" id="KN847521">
    <property type="protein sequence ID" value="KIV95801.1"/>
    <property type="molecule type" value="Genomic_DNA"/>
</dbReference>
<evidence type="ECO:0000313" key="3">
    <source>
        <dbReference type="Proteomes" id="UP000054302"/>
    </source>
</evidence>
<feature type="region of interest" description="Disordered" evidence="1">
    <location>
        <begin position="302"/>
        <end position="394"/>
    </location>
</feature>
<feature type="compositionally biased region" description="Polar residues" evidence="1">
    <location>
        <begin position="70"/>
        <end position="96"/>
    </location>
</feature>
<feature type="compositionally biased region" description="Polar residues" evidence="1">
    <location>
        <begin position="377"/>
        <end position="388"/>
    </location>
</feature>
<accession>A0A0D1Y533</accession>
<dbReference type="OrthoDB" id="3512640at2759"/>
<dbReference type="GeneID" id="27321256"/>
<feature type="compositionally biased region" description="Polar residues" evidence="1">
    <location>
        <begin position="128"/>
        <end position="159"/>
    </location>
</feature>
<dbReference type="RefSeq" id="XP_016227375.1">
    <property type="nucleotide sequence ID" value="XM_016367857.1"/>
</dbReference>
<dbReference type="VEuPathDB" id="FungiDB:PV10_03411"/>